<dbReference type="Gene3D" id="1.10.260.40">
    <property type="entry name" value="lambda repressor-like DNA-binding domains"/>
    <property type="match status" value="1"/>
</dbReference>
<evidence type="ECO:0000313" key="3">
    <source>
        <dbReference type="Proteomes" id="UP001195941"/>
    </source>
</evidence>
<keyword evidence="3" id="KW-1185">Reference proteome</keyword>
<dbReference type="InterPro" id="IPR010982">
    <property type="entry name" value="Lambda_DNA-bd_dom_sf"/>
</dbReference>
<dbReference type="SUPFAM" id="SSF47413">
    <property type="entry name" value="lambda repressor-like DNA-binding domains"/>
    <property type="match status" value="1"/>
</dbReference>
<organism evidence="2 3">
    <name type="scientific">Thalassovita aquimarina</name>
    <dbReference type="NCBI Taxonomy" id="2785917"/>
    <lineage>
        <taxon>Bacteria</taxon>
        <taxon>Pseudomonadati</taxon>
        <taxon>Pseudomonadota</taxon>
        <taxon>Alphaproteobacteria</taxon>
        <taxon>Rhodobacterales</taxon>
        <taxon>Roseobacteraceae</taxon>
        <taxon>Thalassovita</taxon>
    </lineage>
</organism>
<gene>
    <name evidence="2" type="ORF">IT775_10415</name>
</gene>
<dbReference type="InterPro" id="IPR001387">
    <property type="entry name" value="Cro/C1-type_HTH"/>
</dbReference>
<evidence type="ECO:0000313" key="2">
    <source>
        <dbReference type="EMBL" id="MBR9651536.1"/>
    </source>
</evidence>
<comment type="caution">
    <text evidence="2">The sequence shown here is derived from an EMBL/GenBank/DDBJ whole genome shotgun (WGS) entry which is preliminary data.</text>
</comment>
<dbReference type="EMBL" id="JADMKU010000008">
    <property type="protein sequence ID" value="MBR9651536.1"/>
    <property type="molecule type" value="Genomic_DNA"/>
</dbReference>
<reference evidence="2 3" key="1">
    <citation type="journal article" date="2021" name="Arch. Microbiol.">
        <title>Thalassobius aquimarinus sp. nov., isolated from the Sea of Japan seashore.</title>
        <authorList>
            <person name="Kurilenko V.V."/>
            <person name="Romanenko L.A."/>
            <person name="Chernysheva N.Y."/>
            <person name="Velansky P.V."/>
            <person name="Tekutyeva L.A."/>
            <person name="Isaeva M.P."/>
            <person name="Mikhailov V.V."/>
        </authorList>
    </citation>
    <scope>NUCLEOTIDE SEQUENCE [LARGE SCALE GENOMIC DNA]</scope>
    <source>
        <strain evidence="2 3">KMM 8518</strain>
    </source>
</reference>
<accession>A0ABS5HRT0</accession>
<dbReference type="Proteomes" id="UP001195941">
    <property type="component" value="Unassembled WGS sequence"/>
</dbReference>
<sequence length="293" mass="32440">MSTQYDAILQVGERLRSYRLGKGLTPEQVAKETGISRAAIYRYESGQPIRVDALGKIADLLDVSLTSLFGVGSEYITSALTFFERMKQIEDTAEQISVLFGPVSYLLTTQQFDAILGQVLNESVPEGATDRENLETEVRKIVETLRERKATFQKRRPNIVSLVSSAELEQFALSGFVGKQGITGPELDERKAIARGEIENIIRLLEEQPIGVQIGVVEDSTPGSSFQIFRNGNKAQVAVSPFRLGSFPNIRIGVATITSAQESIQLHQQVTEQLWKNSLKGVEAVNRLKKILQ</sequence>
<name>A0ABS5HRT0_9RHOB</name>
<dbReference type="CDD" id="cd00093">
    <property type="entry name" value="HTH_XRE"/>
    <property type="match status" value="1"/>
</dbReference>
<dbReference type="SMART" id="SM00530">
    <property type="entry name" value="HTH_XRE"/>
    <property type="match status" value="1"/>
</dbReference>
<feature type="domain" description="HTH cro/C1-type" evidence="1">
    <location>
        <begin position="15"/>
        <end position="68"/>
    </location>
</feature>
<dbReference type="RefSeq" id="WP_212701057.1">
    <property type="nucleotide sequence ID" value="NZ_JADMKU010000008.1"/>
</dbReference>
<dbReference type="PROSITE" id="PS50943">
    <property type="entry name" value="HTH_CROC1"/>
    <property type="match status" value="1"/>
</dbReference>
<protein>
    <submittedName>
        <fullName evidence="2">Helix-turn-helix transcriptional regulator</fullName>
    </submittedName>
</protein>
<proteinExistence type="predicted"/>
<dbReference type="Pfam" id="PF01381">
    <property type="entry name" value="HTH_3"/>
    <property type="match status" value="1"/>
</dbReference>
<evidence type="ECO:0000259" key="1">
    <source>
        <dbReference type="PROSITE" id="PS50943"/>
    </source>
</evidence>